<dbReference type="EC" id="3.1.3.7" evidence="3 9"/>
<keyword evidence="4 9" id="KW-0479">Metal-binding</keyword>
<protein>
    <recommendedName>
        <fullName evidence="3 9">3'(2'),5'-bisphosphate nucleotidase</fullName>
        <ecNumber evidence="3 9">3.1.3.7</ecNumber>
    </recommendedName>
</protein>
<comment type="cofactor">
    <cofactor evidence="1 9">
        <name>Mg(2+)</name>
        <dbReference type="ChEBI" id="CHEBI:18420"/>
    </cofactor>
</comment>
<evidence type="ECO:0000256" key="7">
    <source>
        <dbReference type="ARBA" id="ARBA00044479"/>
    </source>
</evidence>
<evidence type="ECO:0000313" key="10">
    <source>
        <dbReference type="EMBL" id="KAK5059354.1"/>
    </source>
</evidence>
<keyword evidence="5 9" id="KW-0378">Hydrolase</keyword>
<evidence type="ECO:0000256" key="5">
    <source>
        <dbReference type="ARBA" id="ARBA00022801"/>
    </source>
</evidence>
<dbReference type="Gene3D" id="3.40.190.80">
    <property type="match status" value="1"/>
</dbReference>
<proteinExistence type="inferred from homology"/>
<dbReference type="CDD" id="cd01517">
    <property type="entry name" value="PAP_phosphatase"/>
    <property type="match status" value="1"/>
</dbReference>
<reference evidence="10 11" key="1">
    <citation type="submission" date="2023-08" db="EMBL/GenBank/DDBJ databases">
        <title>Black Yeasts Isolated from many extreme environments.</title>
        <authorList>
            <person name="Coleine C."/>
            <person name="Stajich J.E."/>
            <person name="Selbmann L."/>
        </authorList>
    </citation>
    <scope>NUCLEOTIDE SEQUENCE [LARGE SCALE GENOMIC DNA]</scope>
    <source>
        <strain evidence="10 11">CCFEE 6328</strain>
    </source>
</reference>
<dbReference type="NCBIfam" id="TIGR01330">
    <property type="entry name" value="bisphos_HAL2"/>
    <property type="match status" value="1"/>
</dbReference>
<evidence type="ECO:0000256" key="6">
    <source>
        <dbReference type="ARBA" id="ARBA00022842"/>
    </source>
</evidence>
<comment type="caution">
    <text evidence="10">The sequence shown here is derived from an EMBL/GenBank/DDBJ whole genome shotgun (WGS) entry which is preliminary data.</text>
</comment>
<evidence type="ECO:0000313" key="11">
    <source>
        <dbReference type="Proteomes" id="UP001345691"/>
    </source>
</evidence>
<evidence type="ECO:0000256" key="2">
    <source>
        <dbReference type="ARBA" id="ARBA00009759"/>
    </source>
</evidence>
<dbReference type="InterPro" id="IPR000760">
    <property type="entry name" value="Inositol_monophosphatase-like"/>
</dbReference>
<evidence type="ECO:0000256" key="9">
    <source>
        <dbReference type="RuleBase" id="RU368076"/>
    </source>
</evidence>
<comment type="function">
    <text evidence="9">Converts adenosine 3'-phosphate 5'-phosphosulfate (PAPS) to adenosine 5'-phosphosulfate (APS) and 3'(2')-phosphoadenosine 5'-phosphate (PAP) to AMP.</text>
</comment>
<evidence type="ECO:0000256" key="1">
    <source>
        <dbReference type="ARBA" id="ARBA00001946"/>
    </source>
</evidence>
<dbReference type="Pfam" id="PF00459">
    <property type="entry name" value="Inositol_P"/>
    <property type="match status" value="1"/>
</dbReference>
<name>A0ABR0J9F2_9EURO</name>
<evidence type="ECO:0000256" key="8">
    <source>
        <dbReference type="ARBA" id="ARBA00044484"/>
    </source>
</evidence>
<keyword evidence="11" id="KW-1185">Reference proteome</keyword>
<dbReference type="PROSITE" id="PS00630">
    <property type="entry name" value="IMP_2"/>
    <property type="match status" value="1"/>
</dbReference>
<sequence length="377" mass="41490">MALQMEAEAETEWEKEHHIALLAVQRAVILTKTVLANVDKGALSKEDNSPVTIADFGAQALLIDAIHRNFPDDAFVGEESADALRKNPQLCERVWELVQTTRLDEEEGNVRLGKLNSMAEMLEAIDRGSYCRDDGRVTGNGRVWVLDPIDGTQAFVMGGQYAVALALIENGVQRVGVLGCPNLGIDQVDRGDVSDATYQKDGAGVMLSAVHGHGAYIRRLSRGKLARQPARRLELQPQKRCGGGPLSKFKFVDSLRSRTTALERHRQVASALGPGSSWPETEIMSLQMRYVAIATGCCDVMIRIPRDVKYREPVWDHAGGALILEEAGGRVTDINGKPLEFGHGRRLQRNHGLVATPTDLHDMILTTVQRIMLQTEK</sequence>
<accession>A0ABR0J9F2</accession>
<organism evidence="10 11">
    <name type="scientific">Exophiala sideris</name>
    <dbReference type="NCBI Taxonomy" id="1016849"/>
    <lineage>
        <taxon>Eukaryota</taxon>
        <taxon>Fungi</taxon>
        <taxon>Dikarya</taxon>
        <taxon>Ascomycota</taxon>
        <taxon>Pezizomycotina</taxon>
        <taxon>Eurotiomycetes</taxon>
        <taxon>Chaetothyriomycetidae</taxon>
        <taxon>Chaetothyriales</taxon>
        <taxon>Herpotrichiellaceae</taxon>
        <taxon>Exophiala</taxon>
    </lineage>
</organism>
<dbReference type="Gene3D" id="3.30.540.10">
    <property type="entry name" value="Fructose-1,6-Bisphosphatase, subunit A, domain 1"/>
    <property type="match status" value="1"/>
</dbReference>
<dbReference type="SUPFAM" id="SSF56655">
    <property type="entry name" value="Carbohydrate phosphatase"/>
    <property type="match status" value="1"/>
</dbReference>
<comment type="catalytic activity">
    <reaction evidence="8">
        <text>3'-phosphoadenylyl sulfate + H2O = adenosine 5'-phosphosulfate + phosphate</text>
        <dbReference type="Rhea" id="RHEA:77639"/>
        <dbReference type="ChEBI" id="CHEBI:15377"/>
        <dbReference type="ChEBI" id="CHEBI:43474"/>
        <dbReference type="ChEBI" id="CHEBI:58243"/>
        <dbReference type="ChEBI" id="CHEBI:58339"/>
        <dbReference type="EC" id="3.1.3.7"/>
    </reaction>
    <physiologicalReaction direction="left-to-right" evidence="8">
        <dbReference type="Rhea" id="RHEA:77640"/>
    </physiologicalReaction>
</comment>
<dbReference type="Proteomes" id="UP001345691">
    <property type="component" value="Unassembled WGS sequence"/>
</dbReference>
<dbReference type="InterPro" id="IPR051090">
    <property type="entry name" value="Inositol_monoP_superfamily"/>
</dbReference>
<evidence type="ECO:0000256" key="3">
    <source>
        <dbReference type="ARBA" id="ARBA00012633"/>
    </source>
</evidence>
<dbReference type="PANTHER" id="PTHR43200">
    <property type="entry name" value="PHOSPHATASE"/>
    <property type="match status" value="1"/>
</dbReference>
<keyword evidence="6 9" id="KW-0460">Magnesium</keyword>
<comment type="similarity">
    <text evidence="2 9">Belongs to the inositol monophosphatase superfamily.</text>
</comment>
<gene>
    <name evidence="10" type="ORF">LTR69_005942</name>
</gene>
<comment type="catalytic activity">
    <reaction evidence="7">
        <text>adenosine 3',5'-bisphosphate + H2O = AMP + phosphate</text>
        <dbReference type="Rhea" id="RHEA:10040"/>
        <dbReference type="ChEBI" id="CHEBI:15377"/>
        <dbReference type="ChEBI" id="CHEBI:43474"/>
        <dbReference type="ChEBI" id="CHEBI:58343"/>
        <dbReference type="ChEBI" id="CHEBI:456215"/>
        <dbReference type="EC" id="3.1.3.7"/>
    </reaction>
    <physiologicalReaction direction="left-to-right" evidence="7">
        <dbReference type="Rhea" id="RHEA:10041"/>
    </physiologicalReaction>
</comment>
<dbReference type="InterPro" id="IPR020550">
    <property type="entry name" value="Inositol_monophosphatase_CS"/>
</dbReference>
<evidence type="ECO:0000256" key="4">
    <source>
        <dbReference type="ARBA" id="ARBA00022723"/>
    </source>
</evidence>
<dbReference type="InterPro" id="IPR006239">
    <property type="entry name" value="DPNP"/>
</dbReference>
<dbReference type="PANTHER" id="PTHR43200:SF2">
    <property type="entry name" value="3'(2'),5'-BISPHOSPHATE NUCLEOTIDASE"/>
    <property type="match status" value="1"/>
</dbReference>
<dbReference type="EMBL" id="JAVRRF010000012">
    <property type="protein sequence ID" value="KAK5059354.1"/>
    <property type="molecule type" value="Genomic_DNA"/>
</dbReference>